<name>A0A9E7H9T5_9LILI</name>
<dbReference type="GO" id="GO:0005840">
    <property type="term" value="C:ribosome"/>
    <property type="evidence" value="ECO:0007669"/>
    <property type="project" value="InterPro"/>
</dbReference>
<dbReference type="EMBL" id="CP097510">
    <property type="protein sequence ID" value="URE26112.1"/>
    <property type="molecule type" value="Genomic_DNA"/>
</dbReference>
<dbReference type="Pfam" id="PF24986">
    <property type="entry name" value="PRC_RimM"/>
    <property type="match status" value="1"/>
</dbReference>
<dbReference type="GO" id="GO:0006048">
    <property type="term" value="P:UDP-N-acetylglucosamine biosynthetic process"/>
    <property type="evidence" value="ECO:0007669"/>
    <property type="project" value="TreeGrafter"/>
</dbReference>
<protein>
    <submittedName>
        <fullName evidence="4">RimM N-terminal domain</fullName>
    </submittedName>
</protein>
<reference evidence="4" key="1">
    <citation type="submission" date="2022-05" db="EMBL/GenBank/DDBJ databases">
        <title>The Musa troglodytarum L. genome provides insights into the mechanism of non-climacteric behaviour and enrichment of carotenoids.</title>
        <authorList>
            <person name="Wang J."/>
        </authorList>
    </citation>
    <scope>NUCLEOTIDE SEQUENCE</scope>
    <source>
        <tissue evidence="4">Leaf</tissue>
    </source>
</reference>
<dbReference type="PANTHER" id="PTHR11952">
    <property type="entry name" value="UDP- GLUCOSE PYROPHOSPHORYLASE"/>
    <property type="match status" value="1"/>
</dbReference>
<feature type="region of interest" description="Disordered" evidence="1">
    <location>
        <begin position="41"/>
        <end position="88"/>
    </location>
</feature>
<gene>
    <name evidence="4" type="ORF">MUK42_16958</name>
</gene>
<dbReference type="GO" id="GO:0043022">
    <property type="term" value="F:ribosome binding"/>
    <property type="evidence" value="ECO:0007669"/>
    <property type="project" value="InterPro"/>
</dbReference>
<dbReference type="AlphaFoldDB" id="A0A9E7H9T5"/>
<organism evidence="4 5">
    <name type="scientific">Musa troglodytarum</name>
    <name type="common">fe'i banana</name>
    <dbReference type="NCBI Taxonomy" id="320322"/>
    <lineage>
        <taxon>Eukaryota</taxon>
        <taxon>Viridiplantae</taxon>
        <taxon>Streptophyta</taxon>
        <taxon>Embryophyta</taxon>
        <taxon>Tracheophyta</taxon>
        <taxon>Spermatophyta</taxon>
        <taxon>Magnoliopsida</taxon>
        <taxon>Liliopsida</taxon>
        <taxon>Zingiberales</taxon>
        <taxon>Musaceae</taxon>
        <taxon>Musa</taxon>
    </lineage>
</organism>
<evidence type="ECO:0000259" key="3">
    <source>
        <dbReference type="Pfam" id="PF24986"/>
    </source>
</evidence>
<dbReference type="InterPro" id="IPR039741">
    <property type="entry name" value="UDP-sugar_pyrophosphorylase"/>
</dbReference>
<dbReference type="Gene3D" id="2.40.30.60">
    <property type="entry name" value="RimM"/>
    <property type="match status" value="1"/>
</dbReference>
<feature type="domain" description="Ribosome maturation factor RimM PRC barrel" evidence="3">
    <location>
        <begin position="256"/>
        <end position="340"/>
    </location>
</feature>
<dbReference type="NCBIfam" id="TIGR02273">
    <property type="entry name" value="16S_RimM"/>
    <property type="match status" value="1"/>
</dbReference>
<dbReference type="SUPFAM" id="SSF50346">
    <property type="entry name" value="PRC-barrel domain"/>
    <property type="match status" value="1"/>
</dbReference>
<dbReference type="PANTHER" id="PTHR11952:SF10">
    <property type="entry name" value="16S RRNA PROCESSING PROTEIN RIMM FAMILY"/>
    <property type="match status" value="1"/>
</dbReference>
<dbReference type="InterPro" id="IPR002676">
    <property type="entry name" value="RimM_N"/>
</dbReference>
<dbReference type="SUPFAM" id="SSF50447">
    <property type="entry name" value="Translation proteins"/>
    <property type="match status" value="1"/>
</dbReference>
<evidence type="ECO:0000256" key="1">
    <source>
        <dbReference type="SAM" id="MobiDB-lite"/>
    </source>
</evidence>
<dbReference type="HAMAP" id="MF_00014">
    <property type="entry name" value="Ribosome_mat_RimM"/>
    <property type="match status" value="1"/>
</dbReference>
<dbReference type="SUPFAM" id="SSF53448">
    <property type="entry name" value="Nucleotide-diphospho-sugar transferases"/>
    <property type="match status" value="1"/>
</dbReference>
<dbReference type="InterPro" id="IPR009000">
    <property type="entry name" value="Transl_B-barrel_sf"/>
</dbReference>
<proteinExistence type="inferred from homology"/>
<evidence type="ECO:0000313" key="5">
    <source>
        <dbReference type="Proteomes" id="UP001055439"/>
    </source>
</evidence>
<accession>A0A9E7H9T5</accession>
<dbReference type="Proteomes" id="UP001055439">
    <property type="component" value="Chromosome 8"/>
</dbReference>
<sequence>METPCGDNFDSPSISILPAVLPSSHPGAPRKLLAHATLRQSTSMHRPSLLAPPRPLPLPFRPPPRPHRRFPRGPAVLHRPPRTPLDATSRRPLPILALLSGRSMVHSLHHLFPSFVGNTASLTLFLMGPVAVAAEGVLGSSEEGSDDQKAKFVEVGYVSSTHGIKGELRVMPSTDFPELRFCTPGPRWLRTRISGKELISEVQLTGGRGHPGQKSWIVSLSGIDTVDKAKQIVGSTFLVKEDDRPDLEEGELYTPDLVGMRVVLKESGTLVGTVANVFNFGASDLLEVMLASDDRQDRSSSSKLNSTSCGRHVWVPFVEAIVPEVDMDKREMLITPPKGLLELNLHSDMRPKKERRQLVRKSKVITMEWKERKRLQQHLIPAKKKLAEMCQTHVLEGLKIGEKVQKSLLARQIVNIDWKLLQHALQSINKPFHSFPEFAGANSAKLLRHSIRVSHEYLRNHTSKQKDDSNYRLYKEGLQLLSRSKTAIIVIINGNDCDEGDSVPNDGGSKTSLGQFEDLLFGCNGFMKVEEESMTVPLIVVSPAHLIQSYRECLSDNDYFGMNSEKVWVLEELQLPVVSIPIDQNGSKILLKSPWEILQAPIGSGGFFSLLLSHNILPELNKMGVEYVQVCSLNDKATILHPLFLGLVSSCRADVGIIMFESSKGEDECDMIFSMRHIIRISRQIEKLQFCTIPEQHVHVEQVDNELVTNYPDAPNSYRLHCPMYASLNSCSLDATCVVKVFE</sequence>
<dbReference type="Gene3D" id="3.90.550.10">
    <property type="entry name" value="Spore Coat Polysaccharide Biosynthesis Protein SpsA, Chain A"/>
    <property type="match status" value="1"/>
</dbReference>
<dbReference type="InterPro" id="IPR056792">
    <property type="entry name" value="PRC_RimM"/>
</dbReference>
<dbReference type="InterPro" id="IPR036976">
    <property type="entry name" value="RimM_N_sf"/>
</dbReference>
<dbReference type="FunFam" id="2.30.30.240:FF:000002">
    <property type="entry name" value="Ribosome maturation factor rimM"/>
    <property type="match status" value="1"/>
</dbReference>
<dbReference type="Pfam" id="PF01782">
    <property type="entry name" value="RimM"/>
    <property type="match status" value="1"/>
</dbReference>
<feature type="compositionally biased region" description="Pro residues" evidence="1">
    <location>
        <begin position="50"/>
        <end position="63"/>
    </location>
</feature>
<dbReference type="InterPro" id="IPR011033">
    <property type="entry name" value="PRC_barrel-like_sf"/>
</dbReference>
<evidence type="ECO:0000313" key="4">
    <source>
        <dbReference type="EMBL" id="URE26112.1"/>
    </source>
</evidence>
<dbReference type="InterPro" id="IPR029044">
    <property type="entry name" value="Nucleotide-diphossugar_trans"/>
</dbReference>
<feature type="domain" description="RimM N-terminal" evidence="2">
    <location>
        <begin position="155"/>
        <end position="243"/>
    </location>
</feature>
<dbReference type="OrthoDB" id="532420at2759"/>
<dbReference type="InterPro" id="IPR011961">
    <property type="entry name" value="RimM"/>
</dbReference>
<keyword evidence="5" id="KW-1185">Reference proteome</keyword>
<dbReference type="GO" id="GO:0003977">
    <property type="term" value="F:UDP-N-acetylglucosamine diphosphorylase activity"/>
    <property type="evidence" value="ECO:0007669"/>
    <property type="project" value="TreeGrafter"/>
</dbReference>
<dbReference type="Gene3D" id="2.30.30.240">
    <property type="entry name" value="PRC-barrel domain"/>
    <property type="match status" value="1"/>
</dbReference>
<evidence type="ECO:0000259" key="2">
    <source>
        <dbReference type="Pfam" id="PF01782"/>
    </source>
</evidence>
<dbReference type="GO" id="GO:0006364">
    <property type="term" value="P:rRNA processing"/>
    <property type="evidence" value="ECO:0007669"/>
    <property type="project" value="InterPro"/>
</dbReference>